<gene>
    <name evidence="2" type="ORF">EEDITHA_LOCUS4993</name>
</gene>
<protein>
    <recommendedName>
        <fullName evidence="1">TTF-type domain-containing protein</fullName>
    </recommendedName>
</protein>
<accession>A0AAU9TSM1</accession>
<keyword evidence="3" id="KW-1185">Reference proteome</keyword>
<dbReference type="Pfam" id="PF14291">
    <property type="entry name" value="DUF4371"/>
    <property type="match status" value="1"/>
</dbReference>
<comment type="caution">
    <text evidence="2">The sequence shown here is derived from an EMBL/GenBank/DDBJ whole genome shotgun (WGS) entry which is preliminary data.</text>
</comment>
<evidence type="ECO:0000259" key="1">
    <source>
        <dbReference type="SMART" id="SM00597"/>
    </source>
</evidence>
<evidence type="ECO:0000313" key="3">
    <source>
        <dbReference type="Proteomes" id="UP001153954"/>
    </source>
</evidence>
<sequence>MRLYLVQQGQKVVQHINTDFAEASTVTRSGSCSLTSKGDTRRLTQEWFYRTLTNGEKVLRTWMAYSPSKASLFCFCCRLFENVNTPNGSKFFSSDGFNTWWKLNPKVRSHEISAIHHQNYCKWKELESRLQKGQTIDKKEQNLVVKETKKWQEILVRMFDIIKFLAKQNLALRGHTENDTSINRGFFLELVHLIAKYDPVLREHLVRSKICGKISITYMSPEIQNEFIAILGNKVRQHIIGQIKKAKYYSIIFDSTPDISHKDQTSQDKTAEGISKMILSKFEADGLDISNCRGEAYDNAAVMAGRHSGVQQRIKEINPKVERYEILLKSFIKPGHTMECKGRCRKNDMASLQRHSRYFRKTDRDRQEEQEVCDAIDIDSAIKDFALKKSRRVKF</sequence>
<proteinExistence type="predicted"/>
<dbReference type="AlphaFoldDB" id="A0AAU9TSM1"/>
<feature type="domain" description="TTF-type" evidence="1">
    <location>
        <begin position="39"/>
        <end position="135"/>
    </location>
</feature>
<dbReference type="SMART" id="SM00597">
    <property type="entry name" value="ZnF_TTF"/>
    <property type="match status" value="1"/>
</dbReference>
<organism evidence="2 3">
    <name type="scientific">Euphydryas editha</name>
    <name type="common">Edith's checkerspot</name>
    <dbReference type="NCBI Taxonomy" id="104508"/>
    <lineage>
        <taxon>Eukaryota</taxon>
        <taxon>Metazoa</taxon>
        <taxon>Ecdysozoa</taxon>
        <taxon>Arthropoda</taxon>
        <taxon>Hexapoda</taxon>
        <taxon>Insecta</taxon>
        <taxon>Pterygota</taxon>
        <taxon>Neoptera</taxon>
        <taxon>Endopterygota</taxon>
        <taxon>Lepidoptera</taxon>
        <taxon>Glossata</taxon>
        <taxon>Ditrysia</taxon>
        <taxon>Papilionoidea</taxon>
        <taxon>Nymphalidae</taxon>
        <taxon>Nymphalinae</taxon>
        <taxon>Euphydryas</taxon>
    </lineage>
</organism>
<reference evidence="2" key="1">
    <citation type="submission" date="2022-03" db="EMBL/GenBank/DDBJ databases">
        <authorList>
            <person name="Tunstrom K."/>
        </authorList>
    </citation>
    <scope>NUCLEOTIDE SEQUENCE</scope>
</reference>
<name>A0AAU9TSM1_EUPED</name>
<dbReference type="InterPro" id="IPR025398">
    <property type="entry name" value="DUF4371"/>
</dbReference>
<dbReference type="PANTHER" id="PTHR45749:SF21">
    <property type="entry name" value="DUF4371 DOMAIN-CONTAINING PROTEIN"/>
    <property type="match status" value="1"/>
</dbReference>
<dbReference type="EMBL" id="CAKOGL010000007">
    <property type="protein sequence ID" value="CAH2088877.1"/>
    <property type="molecule type" value="Genomic_DNA"/>
</dbReference>
<evidence type="ECO:0000313" key="2">
    <source>
        <dbReference type="EMBL" id="CAH2088877.1"/>
    </source>
</evidence>
<dbReference type="PANTHER" id="PTHR45749">
    <property type="match status" value="1"/>
</dbReference>
<dbReference type="Proteomes" id="UP001153954">
    <property type="component" value="Unassembled WGS sequence"/>
</dbReference>
<dbReference type="InterPro" id="IPR006580">
    <property type="entry name" value="Znf_TTF"/>
</dbReference>